<dbReference type="InterPro" id="IPR023319">
    <property type="entry name" value="Tex-like_HTH_dom_sf"/>
</dbReference>
<dbReference type="InterPro" id="IPR028083">
    <property type="entry name" value="Spt6_acidic_N_dom"/>
</dbReference>
<dbReference type="Pfam" id="PF14639">
    <property type="entry name" value="YqgF"/>
    <property type="match status" value="1"/>
</dbReference>
<dbReference type="InterPro" id="IPR035019">
    <property type="entry name" value="Spt6_SH2_N"/>
</dbReference>
<comment type="similarity">
    <text evidence="3 10">Belongs to the SPT6 family.</text>
</comment>
<gene>
    <name evidence="13" type="ORF">DIURU_002981</name>
</gene>
<dbReference type="InterPro" id="IPR035420">
    <property type="entry name" value="Spt6_SH2"/>
</dbReference>
<dbReference type="InterPro" id="IPR032706">
    <property type="entry name" value="Spt6_HHH"/>
</dbReference>
<dbReference type="Gene3D" id="3.30.420.140">
    <property type="entry name" value="YqgF/RNase H-like domain"/>
    <property type="match status" value="1"/>
</dbReference>
<evidence type="ECO:0000256" key="7">
    <source>
        <dbReference type="ARBA" id="ARBA00023163"/>
    </source>
</evidence>
<dbReference type="Pfam" id="PF14641">
    <property type="entry name" value="HTH_44"/>
    <property type="match status" value="1"/>
</dbReference>
<feature type="compositionally biased region" description="Acidic residues" evidence="11">
    <location>
        <begin position="79"/>
        <end position="91"/>
    </location>
</feature>
<feature type="compositionally biased region" description="Basic residues" evidence="11">
    <location>
        <begin position="102"/>
        <end position="111"/>
    </location>
</feature>
<reference evidence="13 14" key="1">
    <citation type="submission" date="2019-07" db="EMBL/GenBank/DDBJ databases">
        <title>Genome assembly of two rare yeast pathogens: Diutina rugosa and Trichomonascus ciferrii.</title>
        <authorList>
            <person name="Mixao V."/>
            <person name="Saus E."/>
            <person name="Hansen A."/>
            <person name="Lass-Flor C."/>
            <person name="Gabaldon T."/>
        </authorList>
    </citation>
    <scope>NUCLEOTIDE SEQUENCE [LARGE SCALE GENOMIC DNA]</scope>
    <source>
        <strain evidence="13 14">CBS 613</strain>
    </source>
</reference>
<name>A0A642UMU9_DIURU</name>
<dbReference type="OMA" id="GYFYLCF"/>
<dbReference type="InterPro" id="IPR035018">
    <property type="entry name" value="Spt6_SH2_C"/>
</dbReference>
<dbReference type="GO" id="GO:0034728">
    <property type="term" value="P:nucleosome organization"/>
    <property type="evidence" value="ECO:0007669"/>
    <property type="project" value="TreeGrafter"/>
</dbReference>
<evidence type="ECO:0000256" key="4">
    <source>
        <dbReference type="ARBA" id="ARBA00020248"/>
    </source>
</evidence>
<dbReference type="SUPFAM" id="SSF55550">
    <property type="entry name" value="SH2 domain"/>
    <property type="match status" value="1"/>
</dbReference>
<feature type="compositionally biased region" description="Basic and acidic residues" evidence="11">
    <location>
        <begin position="1"/>
        <end position="18"/>
    </location>
</feature>
<dbReference type="GO" id="GO:0003677">
    <property type="term" value="F:DNA binding"/>
    <property type="evidence" value="ECO:0007669"/>
    <property type="project" value="InterPro"/>
</dbReference>
<dbReference type="CDD" id="cd09918">
    <property type="entry name" value="SH2_Nterm_SPT6_like"/>
    <property type="match status" value="1"/>
</dbReference>
<dbReference type="RefSeq" id="XP_034012269.1">
    <property type="nucleotide sequence ID" value="XM_034155692.1"/>
</dbReference>
<sequence>MVKEEEAMAGESEIRDFASDNPSEEDGDDVMEDSSEEDDDDDDEEAMQKVRDGFIVDDDEEEVERKRRKKHKRRKERVDDDDALDADDLELLLENSGERSRKQSKFRRLKRAQGGDDDGNRSAATSKLSGLFSDDEGEEGGDQGIEDNRNMIDEFEDFIEEDEFSDDDERKRAKVARVKKPKKSSLDTSKLSNVDRESLQQLFEVFGNGAEYEWALDAQEMEDENREAASGEPTTLDEVFEHSELKERMLTEEDNLVRIIDIPERYQKYRANLNYIDLDQDVLDREKSWVAEIMYMEKLGMFTGDLEVHFKNAVGKVVEFVSKDAYEVPFIWTHRRDFLLHSEETIGADGNPTTEVHKLLFEDDLWRIVQLDIEYHSLYEKRLNVEKLISQIPEAIEDDDILRDIGSLESMSAIQDVNDYVQFTYADALKEAHPQKKGAKPQLYHRLKANILYDAIAAFGLTAKQFGDNIHDQSSKGFQAAYRVHATDDPLESPADLLERLVDDDEVLFKDVATARDAVRRVYAEEIAHNPKVRAEVRQTFKKFANISVAITEKGRTTIDVHSPYADMKYAINRTPADLVKDPSYFLRMLEAERQGLLVIKVQTKDYDSWFRCIFDCLKSDGMSEVADLWNQERQIVLERAFSKLCSMVALSTKEDLRRECERLIASELRRKFLYRVDQAPYTPQGYDKGTKPNVLVLTFGKGDPDSAVVGVFIKENGKVDEFFKSDVNPIHNRENQDAFNGQLKEFFDRNLDYVKPDVVVISGFNANTKKLFDVIRQFVEEHNISVPLPEVADAMEGAPTSAPLPVVFGQDETARLYQNSERAKQEFPDKSMLVRYAVGVARYAQNPLLEYVSLEDDILSLNFHSYQKLLDPDTVIEAIESVFVDIVNMVGVEINEAARNPYVAKLLPYIAGLGPRKASGLIRNINSSKIGSSLANRADLIEFDLMPANIFVNCSSFLNIPYEDAATASRDSSVELLDATRIHPEDYDLARKMAADALDLDEVDIAAVEKDGGIIYQLIIQGVNKVDDLNLIDYGKELESKRGKKKYATLQIIKEELVNNFQEIRRNFRVLDNSDVFQMLTGETPETFSRGSIVPVTVIKVSKNYRDYNHPKVRWAKVITSSSIIGNIEENHIPVGKDLNQQEVVQAVVMDIYYDSFTATFSLLDEDLKKALTPKFPMERGKWDLDAQEEDIRKRDAKERALLAKTKNISHPLYHNFNFRQAEEFLAPQSVGDCVIRPSSRGSQFFTVTWKVANNLFQHLLVEEKQAPDGSRVYVVDGKSYHDIDQLIFQHIQAIAKKVSEMTRNLKFKEGTLAEVNEWLESYTKANPRSSQYVFCYDHKAPGSFLLLFKVNATTPTSTWRVRTEVEGFNLKGFSYPNMLSLCNGFKQTFKSFVAKQKNVNYGY</sequence>
<evidence type="ECO:0000256" key="3">
    <source>
        <dbReference type="ARBA" id="ARBA00009253"/>
    </source>
</evidence>
<dbReference type="InterPro" id="IPR012337">
    <property type="entry name" value="RNaseH-like_sf"/>
</dbReference>
<dbReference type="CDD" id="cd09928">
    <property type="entry name" value="SH2_Cterm_SPT6_like"/>
    <property type="match status" value="1"/>
</dbReference>
<dbReference type="InterPro" id="IPR000980">
    <property type="entry name" value="SH2"/>
</dbReference>
<dbReference type="SUPFAM" id="SSF47781">
    <property type="entry name" value="RuvA domain 2-like"/>
    <property type="match status" value="2"/>
</dbReference>
<dbReference type="Pfam" id="PF14632">
    <property type="entry name" value="SPT6_acidic"/>
    <property type="match status" value="1"/>
</dbReference>
<feature type="compositionally biased region" description="Acidic residues" evidence="11">
    <location>
        <begin position="22"/>
        <end position="45"/>
    </location>
</feature>
<comment type="function">
    <text evidence="10">Plays a role in maintenance of chromatin structure during RNA polymerase II transcription elongation thereby repressing transcription initiation from cryptic promoters. Mediates the reassembly of nucleosomes onto the promoters of at least a selected set of genes during repression; the nucleosome reassembly is essential for transcriptional repression.</text>
</comment>
<evidence type="ECO:0000256" key="1">
    <source>
        <dbReference type="ARBA" id="ARBA00004123"/>
    </source>
</evidence>
<keyword evidence="8 10" id="KW-0539">Nucleus</keyword>
<dbReference type="Pfam" id="PF22706">
    <property type="entry name" value="Tex_central_region"/>
    <property type="match status" value="1"/>
</dbReference>
<dbReference type="InterPro" id="IPR017072">
    <property type="entry name" value="TF_Spt6"/>
</dbReference>
<dbReference type="Pfam" id="PF21710">
    <property type="entry name" value="Spt6_S1"/>
    <property type="match status" value="1"/>
</dbReference>
<evidence type="ECO:0000313" key="13">
    <source>
        <dbReference type="EMBL" id="KAA8902187.1"/>
    </source>
</evidence>
<dbReference type="PANTHER" id="PTHR10145:SF6">
    <property type="entry name" value="TRANSCRIPTION ELONGATION FACTOR SPT6"/>
    <property type="match status" value="1"/>
</dbReference>
<keyword evidence="7 10" id="KW-0804">Transcription</keyword>
<dbReference type="InterPro" id="IPR023323">
    <property type="entry name" value="Tex-like_dom_sf"/>
</dbReference>
<feature type="compositionally biased region" description="Basic residues" evidence="11">
    <location>
        <begin position="66"/>
        <end position="75"/>
    </location>
</feature>
<comment type="subcellular location">
    <subcellularLocation>
        <location evidence="2">Chromosome</location>
    </subcellularLocation>
    <subcellularLocation>
        <location evidence="1 10">Nucleus</location>
    </subcellularLocation>
</comment>
<dbReference type="GO" id="GO:0008023">
    <property type="term" value="C:transcription elongation factor complex"/>
    <property type="evidence" value="ECO:0007669"/>
    <property type="project" value="TreeGrafter"/>
</dbReference>
<dbReference type="PANTHER" id="PTHR10145">
    <property type="entry name" value="TRANSCRIPTION ELONGATION FACTOR SPT6"/>
    <property type="match status" value="1"/>
</dbReference>
<dbReference type="InterPro" id="IPR010994">
    <property type="entry name" value="RuvA_2-like"/>
</dbReference>
<evidence type="ECO:0000313" key="14">
    <source>
        <dbReference type="Proteomes" id="UP000449547"/>
    </source>
</evidence>
<dbReference type="InterPro" id="IPR036860">
    <property type="entry name" value="SH2_dom_sf"/>
</dbReference>
<dbReference type="SMART" id="SM00252">
    <property type="entry name" value="SH2"/>
    <property type="match status" value="1"/>
</dbReference>
<dbReference type="Gene3D" id="1.10.10.650">
    <property type="entry name" value="RuvA domain 2-like"/>
    <property type="match status" value="1"/>
</dbReference>
<feature type="compositionally biased region" description="Basic residues" evidence="11">
    <location>
        <begin position="172"/>
        <end position="183"/>
    </location>
</feature>
<comment type="caution">
    <text evidence="13">The sequence shown here is derived from an EMBL/GenBank/DDBJ whole genome shotgun (WGS) entry which is preliminary data.</text>
</comment>
<dbReference type="PIRSF" id="PIRSF036947">
    <property type="entry name" value="Spt6"/>
    <property type="match status" value="1"/>
</dbReference>
<dbReference type="InterPro" id="IPR055179">
    <property type="entry name" value="Tex-like_central_region"/>
</dbReference>
<dbReference type="Gene3D" id="1.10.150.850">
    <property type="entry name" value="Spt6, helix-hairpin-helix domain"/>
    <property type="match status" value="1"/>
</dbReference>
<dbReference type="InterPro" id="IPR037027">
    <property type="entry name" value="YqgF/RNaseH-like_dom_sf"/>
</dbReference>
<feature type="domain" description="SH2" evidence="12">
    <location>
        <begin position="1212"/>
        <end position="1298"/>
    </location>
</feature>
<evidence type="ECO:0000256" key="2">
    <source>
        <dbReference type="ARBA" id="ARBA00004286"/>
    </source>
</evidence>
<evidence type="ECO:0000259" key="12">
    <source>
        <dbReference type="SMART" id="SM00252"/>
    </source>
</evidence>
<evidence type="ECO:0000256" key="11">
    <source>
        <dbReference type="SAM" id="MobiDB-lite"/>
    </source>
</evidence>
<dbReference type="GO" id="GO:0140673">
    <property type="term" value="P:transcription elongation-coupled chromatin remodeling"/>
    <property type="evidence" value="ECO:0007669"/>
    <property type="project" value="InterPro"/>
</dbReference>
<feature type="compositionally biased region" description="Acidic residues" evidence="11">
    <location>
        <begin position="133"/>
        <end position="145"/>
    </location>
</feature>
<dbReference type="GO" id="GO:0042393">
    <property type="term" value="F:histone binding"/>
    <property type="evidence" value="ECO:0007669"/>
    <property type="project" value="TreeGrafter"/>
</dbReference>
<dbReference type="InterPro" id="IPR028088">
    <property type="entry name" value="Spt6_HTH_DNA-bd_dom"/>
</dbReference>
<dbReference type="Gene3D" id="1.10.3500.10">
    <property type="entry name" value="Tex N-terminal region-like"/>
    <property type="match status" value="1"/>
</dbReference>
<dbReference type="SUPFAM" id="SSF53098">
    <property type="entry name" value="Ribonuclease H-like"/>
    <property type="match status" value="1"/>
</dbReference>
<dbReference type="FunFam" id="1.10.10.2740:FF:000002">
    <property type="entry name" value="Transcription elongation factor Spt6"/>
    <property type="match status" value="1"/>
</dbReference>
<dbReference type="Proteomes" id="UP000449547">
    <property type="component" value="Unassembled WGS sequence"/>
</dbReference>
<feature type="compositionally biased region" description="Acidic residues" evidence="11">
    <location>
        <begin position="153"/>
        <end position="167"/>
    </location>
</feature>
<dbReference type="InterPro" id="IPR028231">
    <property type="entry name" value="Spt6_YqgF"/>
</dbReference>
<dbReference type="Gene3D" id="3.30.505.10">
    <property type="entry name" value="SH2 domain"/>
    <property type="match status" value="2"/>
</dbReference>
<dbReference type="Pfam" id="PF14635">
    <property type="entry name" value="HHH_7"/>
    <property type="match status" value="1"/>
</dbReference>
<dbReference type="InterPro" id="IPR049540">
    <property type="entry name" value="Spt6-like_S1"/>
</dbReference>
<comment type="function">
    <text evidence="9">Histone H3-H4 chaperone that plays a role in maintenance of chromatin structure during RNA polymerase II transcription elongation thereby repressing transcription initiation from cryptic promoters. Mediates the reassembly of nucleosomes onto the promoters of at least a selected set of genes during repression; the nucleosome reassembly is essential for transcriptional repression. Essential for viability.</text>
</comment>
<dbReference type="GeneID" id="54781632"/>
<dbReference type="VEuPathDB" id="FungiDB:DIURU_002981"/>
<dbReference type="GO" id="GO:0005694">
    <property type="term" value="C:chromosome"/>
    <property type="evidence" value="ECO:0007669"/>
    <property type="project" value="UniProtKB-SubCell"/>
</dbReference>
<evidence type="ECO:0000256" key="8">
    <source>
        <dbReference type="ARBA" id="ARBA00023242"/>
    </source>
</evidence>
<accession>A0A642UMU9</accession>
<dbReference type="InterPro" id="IPR042066">
    <property type="entry name" value="Spt6_death-like"/>
</dbReference>
<dbReference type="OrthoDB" id="995477at2759"/>
<proteinExistence type="inferred from homology"/>
<dbReference type="SUPFAM" id="SSF158832">
    <property type="entry name" value="Tex N-terminal region-like"/>
    <property type="match status" value="1"/>
</dbReference>
<organism evidence="13 14">
    <name type="scientific">Diutina rugosa</name>
    <name type="common">Yeast</name>
    <name type="synonym">Candida rugosa</name>
    <dbReference type="NCBI Taxonomy" id="5481"/>
    <lineage>
        <taxon>Eukaryota</taxon>
        <taxon>Fungi</taxon>
        <taxon>Dikarya</taxon>
        <taxon>Ascomycota</taxon>
        <taxon>Saccharomycotina</taxon>
        <taxon>Pichiomycetes</taxon>
        <taxon>Debaryomycetaceae</taxon>
        <taxon>Diutina</taxon>
    </lineage>
</organism>
<evidence type="ECO:0000256" key="9">
    <source>
        <dbReference type="ARBA" id="ARBA00093389"/>
    </source>
</evidence>
<dbReference type="EMBL" id="SWFT01000092">
    <property type="protein sequence ID" value="KAA8902187.1"/>
    <property type="molecule type" value="Genomic_DNA"/>
</dbReference>
<dbReference type="Gene3D" id="1.10.10.2740">
    <property type="entry name" value="Spt6, Death-like domain"/>
    <property type="match status" value="1"/>
</dbReference>
<keyword evidence="6" id="KW-0727">SH2 domain</keyword>
<feature type="region of interest" description="Disordered" evidence="11">
    <location>
        <begin position="1"/>
        <end position="190"/>
    </location>
</feature>
<protein>
    <recommendedName>
        <fullName evidence="4 10">Transcription elongation factor Spt6</fullName>
    </recommendedName>
</protein>
<dbReference type="GO" id="GO:0031491">
    <property type="term" value="F:nucleosome binding"/>
    <property type="evidence" value="ECO:0007669"/>
    <property type="project" value="TreeGrafter"/>
</dbReference>
<dbReference type="Pfam" id="PF14633">
    <property type="entry name" value="SH2_2"/>
    <property type="match status" value="1"/>
</dbReference>
<keyword evidence="5" id="KW-0158">Chromosome</keyword>
<keyword evidence="14" id="KW-1185">Reference proteome</keyword>
<evidence type="ECO:0000256" key="10">
    <source>
        <dbReference type="PIRNR" id="PIRNR036947"/>
    </source>
</evidence>
<evidence type="ECO:0000256" key="6">
    <source>
        <dbReference type="ARBA" id="ARBA00022999"/>
    </source>
</evidence>
<evidence type="ECO:0000256" key="5">
    <source>
        <dbReference type="ARBA" id="ARBA00022454"/>
    </source>
</evidence>